<name>A0AAD1W5N6_PELCU</name>
<evidence type="ECO:0008006" key="3">
    <source>
        <dbReference type="Google" id="ProtNLM"/>
    </source>
</evidence>
<dbReference type="AlphaFoldDB" id="A0AAD1W5N6"/>
<dbReference type="Proteomes" id="UP001295444">
    <property type="component" value="Chromosome 04"/>
</dbReference>
<dbReference type="EMBL" id="OW240915">
    <property type="protein sequence ID" value="CAH2285005.1"/>
    <property type="molecule type" value="Genomic_DNA"/>
</dbReference>
<accession>A0AAD1W5N6</accession>
<evidence type="ECO:0000313" key="2">
    <source>
        <dbReference type="Proteomes" id="UP001295444"/>
    </source>
</evidence>
<proteinExistence type="predicted"/>
<keyword evidence="2" id="KW-1185">Reference proteome</keyword>
<organism evidence="1 2">
    <name type="scientific">Pelobates cultripes</name>
    <name type="common">Western spadefoot toad</name>
    <dbReference type="NCBI Taxonomy" id="61616"/>
    <lineage>
        <taxon>Eukaryota</taxon>
        <taxon>Metazoa</taxon>
        <taxon>Chordata</taxon>
        <taxon>Craniata</taxon>
        <taxon>Vertebrata</taxon>
        <taxon>Euteleostomi</taxon>
        <taxon>Amphibia</taxon>
        <taxon>Batrachia</taxon>
        <taxon>Anura</taxon>
        <taxon>Pelobatoidea</taxon>
        <taxon>Pelobatidae</taxon>
        <taxon>Pelobates</taxon>
    </lineage>
</organism>
<evidence type="ECO:0000313" key="1">
    <source>
        <dbReference type="EMBL" id="CAH2285005.1"/>
    </source>
</evidence>
<sequence length="194" mass="22672">MTWSDHAPITRTVTSPLFRPRTTHWHLNETLFSNMTLVKDAHTTLTQYFMENTMAKTPAAIIWEAHKCTIQGFFLARDITLKKSRETAIRDLTDKIQDLETPHKTANTLDTYQELADVRGQLPSLLRQHHQHSLQHTKAFFYINSDKCDKLLATLINKKWNKTYITGLRDTQGQPQRMPTRIAKVARDYFKNLY</sequence>
<gene>
    <name evidence="1" type="ORF">PECUL_23A034563</name>
</gene>
<reference evidence="1" key="1">
    <citation type="submission" date="2022-03" db="EMBL/GenBank/DDBJ databases">
        <authorList>
            <person name="Alioto T."/>
            <person name="Alioto T."/>
            <person name="Gomez Garrido J."/>
        </authorList>
    </citation>
    <scope>NUCLEOTIDE SEQUENCE</scope>
</reference>
<protein>
    <recommendedName>
        <fullName evidence="3">Reverse transcriptase</fullName>
    </recommendedName>
</protein>